<dbReference type="GO" id="GO:0003700">
    <property type="term" value="F:DNA-binding transcription factor activity"/>
    <property type="evidence" value="ECO:0007669"/>
    <property type="project" value="InterPro"/>
</dbReference>
<evidence type="ECO:0000256" key="2">
    <source>
        <dbReference type="ARBA" id="ARBA00023125"/>
    </source>
</evidence>
<sequence length="224" mass="25344">MTAQTARKKPPESSEAKDFEDGTFREWEVGGYNPALLFSGQETLLGRIDEVLVALRRVIRATDLHSKHLAKTTGLTAPQILLLQSIRDKGEVTIGELATDVSLSQATVTSILDRLEKRELIFRERSKTDKRKVHAYLTDQGMEMLKSAPLPLQAQFTRQFGDLQEWEQTMIISSLQRIAQMMDAQHIDASPVLDIGMLDRQNAIHERHDMLHDERGTEGLQPDN</sequence>
<dbReference type="InterPro" id="IPR039422">
    <property type="entry name" value="MarR/SlyA-like"/>
</dbReference>
<evidence type="ECO:0000313" key="5">
    <source>
        <dbReference type="EMBL" id="TXS91465.1"/>
    </source>
</evidence>
<dbReference type="Pfam" id="PF01047">
    <property type="entry name" value="MarR"/>
    <property type="match status" value="1"/>
</dbReference>
<keyword evidence="6" id="KW-1185">Reference proteome</keyword>
<dbReference type="Gene3D" id="1.10.10.10">
    <property type="entry name" value="Winged helix-like DNA-binding domain superfamily/Winged helix DNA-binding domain"/>
    <property type="match status" value="1"/>
</dbReference>
<dbReference type="CDD" id="cd00090">
    <property type="entry name" value="HTH_ARSR"/>
    <property type="match status" value="1"/>
</dbReference>
<feature type="domain" description="HTH marR-type" evidence="4">
    <location>
        <begin position="48"/>
        <end position="180"/>
    </location>
</feature>
<evidence type="ECO:0000313" key="6">
    <source>
        <dbReference type="Proteomes" id="UP000321933"/>
    </source>
</evidence>
<proteinExistence type="predicted"/>
<organism evidence="5 6">
    <name type="scientific">Parahaliea aestuarii</name>
    <dbReference type="NCBI Taxonomy" id="1852021"/>
    <lineage>
        <taxon>Bacteria</taxon>
        <taxon>Pseudomonadati</taxon>
        <taxon>Pseudomonadota</taxon>
        <taxon>Gammaproteobacteria</taxon>
        <taxon>Cellvibrionales</taxon>
        <taxon>Halieaceae</taxon>
        <taxon>Parahaliea</taxon>
    </lineage>
</organism>
<comment type="caution">
    <text evidence="5">The sequence shown here is derived from an EMBL/GenBank/DDBJ whole genome shotgun (WGS) entry which is preliminary data.</text>
</comment>
<dbReference type="PANTHER" id="PTHR33164">
    <property type="entry name" value="TRANSCRIPTIONAL REGULATOR, MARR FAMILY"/>
    <property type="match status" value="1"/>
</dbReference>
<accession>A0A5C8ZSS9</accession>
<dbReference type="InterPro" id="IPR023187">
    <property type="entry name" value="Tscrpt_reg_MarR-type_CS"/>
</dbReference>
<dbReference type="SMART" id="SM00347">
    <property type="entry name" value="HTH_MARR"/>
    <property type="match status" value="1"/>
</dbReference>
<dbReference type="InterPro" id="IPR036390">
    <property type="entry name" value="WH_DNA-bd_sf"/>
</dbReference>
<dbReference type="PROSITE" id="PS50995">
    <property type="entry name" value="HTH_MARR_2"/>
    <property type="match status" value="1"/>
</dbReference>
<dbReference type="PROSITE" id="PS01117">
    <property type="entry name" value="HTH_MARR_1"/>
    <property type="match status" value="1"/>
</dbReference>
<dbReference type="GO" id="GO:0003677">
    <property type="term" value="F:DNA binding"/>
    <property type="evidence" value="ECO:0007669"/>
    <property type="project" value="UniProtKB-KW"/>
</dbReference>
<dbReference type="Proteomes" id="UP000321933">
    <property type="component" value="Unassembled WGS sequence"/>
</dbReference>
<dbReference type="InterPro" id="IPR000835">
    <property type="entry name" value="HTH_MarR-typ"/>
</dbReference>
<reference evidence="5 6" key="1">
    <citation type="submission" date="2019-08" db="EMBL/GenBank/DDBJ databases">
        <title>Parahaliea maris sp. nov., isolated from the surface seawater.</title>
        <authorList>
            <person name="Liu Y."/>
        </authorList>
    </citation>
    <scope>NUCLEOTIDE SEQUENCE [LARGE SCALE GENOMIC DNA]</scope>
    <source>
        <strain evidence="5 6">S2-26</strain>
    </source>
</reference>
<dbReference type="PRINTS" id="PR00598">
    <property type="entry name" value="HTHMARR"/>
</dbReference>
<dbReference type="InterPro" id="IPR036388">
    <property type="entry name" value="WH-like_DNA-bd_sf"/>
</dbReference>
<keyword evidence="3" id="KW-0804">Transcription</keyword>
<protein>
    <submittedName>
        <fullName evidence="5">MarR family transcriptional regulator</fullName>
    </submittedName>
</protein>
<dbReference type="PANTHER" id="PTHR33164:SF89">
    <property type="entry name" value="MARR FAMILY REGULATORY PROTEIN"/>
    <property type="match status" value="1"/>
</dbReference>
<name>A0A5C8ZSS9_9GAMM</name>
<dbReference type="OrthoDB" id="7502947at2"/>
<dbReference type="SUPFAM" id="SSF46785">
    <property type="entry name" value="Winged helix' DNA-binding domain"/>
    <property type="match status" value="1"/>
</dbReference>
<gene>
    <name evidence="5" type="ORF">FVW59_09825</name>
</gene>
<dbReference type="GO" id="GO:0006950">
    <property type="term" value="P:response to stress"/>
    <property type="evidence" value="ECO:0007669"/>
    <property type="project" value="TreeGrafter"/>
</dbReference>
<evidence type="ECO:0000256" key="3">
    <source>
        <dbReference type="ARBA" id="ARBA00023163"/>
    </source>
</evidence>
<keyword evidence="2" id="KW-0238">DNA-binding</keyword>
<dbReference type="AlphaFoldDB" id="A0A5C8ZSS9"/>
<dbReference type="InterPro" id="IPR011991">
    <property type="entry name" value="ArsR-like_HTH"/>
</dbReference>
<keyword evidence="1" id="KW-0805">Transcription regulation</keyword>
<evidence type="ECO:0000256" key="1">
    <source>
        <dbReference type="ARBA" id="ARBA00023015"/>
    </source>
</evidence>
<dbReference type="EMBL" id="VRYZ01000004">
    <property type="protein sequence ID" value="TXS91465.1"/>
    <property type="molecule type" value="Genomic_DNA"/>
</dbReference>
<evidence type="ECO:0000259" key="4">
    <source>
        <dbReference type="PROSITE" id="PS50995"/>
    </source>
</evidence>